<evidence type="ECO:0000259" key="8">
    <source>
        <dbReference type="Pfam" id="PF20684"/>
    </source>
</evidence>
<feature type="transmembrane region" description="Helical" evidence="7">
    <location>
        <begin position="180"/>
        <end position="204"/>
    </location>
</feature>
<name>A0A6A6HCU8_VIRVR</name>
<evidence type="ECO:0000256" key="7">
    <source>
        <dbReference type="SAM" id="Phobius"/>
    </source>
</evidence>
<proteinExistence type="inferred from homology"/>
<dbReference type="InterPro" id="IPR052337">
    <property type="entry name" value="SAT4-like"/>
</dbReference>
<gene>
    <name evidence="9" type="ORF">EV356DRAFT_531424</name>
</gene>
<dbReference type="PANTHER" id="PTHR33048">
    <property type="entry name" value="PTH11-LIKE INTEGRAL MEMBRANE PROTEIN (AFU_ORTHOLOGUE AFUA_5G11245)"/>
    <property type="match status" value="1"/>
</dbReference>
<comment type="subcellular location">
    <subcellularLocation>
        <location evidence="1">Membrane</location>
        <topology evidence="1">Multi-pass membrane protein</topology>
    </subcellularLocation>
</comment>
<dbReference type="Proteomes" id="UP000800092">
    <property type="component" value="Unassembled WGS sequence"/>
</dbReference>
<comment type="similarity">
    <text evidence="5">Belongs to the SAT4 family.</text>
</comment>
<feature type="domain" description="Rhodopsin" evidence="8">
    <location>
        <begin position="43"/>
        <end position="284"/>
    </location>
</feature>
<feature type="transmembrane region" description="Helical" evidence="7">
    <location>
        <begin position="216"/>
        <end position="234"/>
    </location>
</feature>
<dbReference type="PANTHER" id="PTHR33048:SF47">
    <property type="entry name" value="INTEGRAL MEMBRANE PROTEIN-RELATED"/>
    <property type="match status" value="1"/>
</dbReference>
<evidence type="ECO:0000256" key="4">
    <source>
        <dbReference type="ARBA" id="ARBA00023136"/>
    </source>
</evidence>
<evidence type="ECO:0000256" key="1">
    <source>
        <dbReference type="ARBA" id="ARBA00004141"/>
    </source>
</evidence>
<evidence type="ECO:0000256" key="3">
    <source>
        <dbReference type="ARBA" id="ARBA00022989"/>
    </source>
</evidence>
<keyword evidence="4 7" id="KW-0472">Membrane</keyword>
<feature type="compositionally biased region" description="Gly residues" evidence="6">
    <location>
        <begin position="338"/>
        <end position="352"/>
    </location>
</feature>
<evidence type="ECO:0000256" key="5">
    <source>
        <dbReference type="ARBA" id="ARBA00038359"/>
    </source>
</evidence>
<keyword evidence="2 7" id="KW-0812">Transmembrane</keyword>
<evidence type="ECO:0000313" key="9">
    <source>
        <dbReference type="EMBL" id="KAF2235867.1"/>
    </source>
</evidence>
<feature type="transmembrane region" description="Helical" evidence="7">
    <location>
        <begin position="26"/>
        <end position="43"/>
    </location>
</feature>
<dbReference type="AlphaFoldDB" id="A0A6A6HCU8"/>
<feature type="region of interest" description="Disordered" evidence="6">
    <location>
        <begin position="306"/>
        <end position="352"/>
    </location>
</feature>
<reference evidence="9" key="1">
    <citation type="journal article" date="2020" name="Stud. Mycol.">
        <title>101 Dothideomycetes genomes: a test case for predicting lifestyles and emergence of pathogens.</title>
        <authorList>
            <person name="Haridas S."/>
            <person name="Albert R."/>
            <person name="Binder M."/>
            <person name="Bloem J."/>
            <person name="Labutti K."/>
            <person name="Salamov A."/>
            <person name="Andreopoulos B."/>
            <person name="Baker S."/>
            <person name="Barry K."/>
            <person name="Bills G."/>
            <person name="Bluhm B."/>
            <person name="Cannon C."/>
            <person name="Castanera R."/>
            <person name="Culley D."/>
            <person name="Daum C."/>
            <person name="Ezra D."/>
            <person name="Gonzalez J."/>
            <person name="Henrissat B."/>
            <person name="Kuo A."/>
            <person name="Liang C."/>
            <person name="Lipzen A."/>
            <person name="Lutzoni F."/>
            <person name="Magnuson J."/>
            <person name="Mondo S."/>
            <person name="Nolan M."/>
            <person name="Ohm R."/>
            <person name="Pangilinan J."/>
            <person name="Park H.-J."/>
            <person name="Ramirez L."/>
            <person name="Alfaro M."/>
            <person name="Sun H."/>
            <person name="Tritt A."/>
            <person name="Yoshinaga Y."/>
            <person name="Zwiers L.-H."/>
            <person name="Turgeon B."/>
            <person name="Goodwin S."/>
            <person name="Spatafora J."/>
            <person name="Crous P."/>
            <person name="Grigoriev I."/>
        </authorList>
    </citation>
    <scope>NUCLEOTIDE SEQUENCE</scope>
    <source>
        <strain evidence="9">Tuck. ex Michener</strain>
    </source>
</reference>
<feature type="region of interest" description="Disordered" evidence="6">
    <location>
        <begin position="419"/>
        <end position="448"/>
    </location>
</feature>
<evidence type="ECO:0000313" key="10">
    <source>
        <dbReference type="Proteomes" id="UP000800092"/>
    </source>
</evidence>
<feature type="compositionally biased region" description="Low complexity" evidence="6">
    <location>
        <begin position="471"/>
        <end position="486"/>
    </location>
</feature>
<feature type="transmembrane region" description="Helical" evidence="7">
    <location>
        <begin position="139"/>
        <end position="160"/>
    </location>
</feature>
<dbReference type="EMBL" id="ML991788">
    <property type="protein sequence ID" value="KAF2235867.1"/>
    <property type="molecule type" value="Genomic_DNA"/>
</dbReference>
<keyword evidence="3 7" id="KW-1133">Transmembrane helix</keyword>
<sequence length="537" mass="58347">MAASAGFFPNPPVPGLDPNASKEGQLRSSGFAMIMLSFIAIVLRFTSRWLIDARILLDDWLILAALPFAWAEGIVDINGTYNYNFGKHIATLTPSTLEGFLAATWAFQLLYNFAIAFSKLSILALYWRIFHVPSFKIPLLITTSLTMSWLIACMFASVFSCIPIEGFWRLDKRSHCINNIAYYIGQAVGNILIDICLFSLPVLMISRLQISLSQKIAVMGIFLLGAFVTLTSALRLWQLILTQEHDAGDFDPTWTLVGAAVWSTVECNLSIVCACLPSMRPLLRLMLHGTLRNSDLDGYGSRYGSGNRSARGGAVTPGKRASGMWRDRGVAPGWSAHGHGGGGGGGGGVGGRLGAKRDSFMRVWSKDVRTDGRGVQVDDDGFRISTGDVPLVASGRNRSQSMKAYAESDDLEMDLAPSRPKAMPRAVTSSSSPGPGQVRAPPKNWFDAGGDRVSLSSDDLSVGKVGTAVEAAPAGRRSPPRAAGPFARKDKPMPLFANTERREGSPAEVGRVFTPPELWRLEIEKTTDVMVTEDRRR</sequence>
<evidence type="ECO:0000256" key="2">
    <source>
        <dbReference type="ARBA" id="ARBA00022692"/>
    </source>
</evidence>
<protein>
    <recommendedName>
        <fullName evidence="8">Rhodopsin domain-containing protein</fullName>
    </recommendedName>
</protein>
<dbReference type="Pfam" id="PF20684">
    <property type="entry name" value="Fung_rhodopsin"/>
    <property type="match status" value="1"/>
</dbReference>
<dbReference type="OrthoDB" id="5417844at2759"/>
<dbReference type="InterPro" id="IPR049326">
    <property type="entry name" value="Rhodopsin_dom_fungi"/>
</dbReference>
<accession>A0A6A6HCU8</accession>
<dbReference type="GO" id="GO:0016020">
    <property type="term" value="C:membrane"/>
    <property type="evidence" value="ECO:0007669"/>
    <property type="project" value="UniProtKB-SubCell"/>
</dbReference>
<keyword evidence="10" id="KW-1185">Reference proteome</keyword>
<organism evidence="9 10">
    <name type="scientific">Viridothelium virens</name>
    <name type="common">Speckled blister lichen</name>
    <name type="synonym">Trypethelium virens</name>
    <dbReference type="NCBI Taxonomy" id="1048519"/>
    <lineage>
        <taxon>Eukaryota</taxon>
        <taxon>Fungi</taxon>
        <taxon>Dikarya</taxon>
        <taxon>Ascomycota</taxon>
        <taxon>Pezizomycotina</taxon>
        <taxon>Dothideomycetes</taxon>
        <taxon>Dothideomycetes incertae sedis</taxon>
        <taxon>Trypetheliales</taxon>
        <taxon>Trypetheliaceae</taxon>
        <taxon>Viridothelium</taxon>
    </lineage>
</organism>
<feature type="region of interest" description="Disordered" evidence="6">
    <location>
        <begin position="470"/>
        <end position="493"/>
    </location>
</feature>
<evidence type="ECO:0000256" key="6">
    <source>
        <dbReference type="SAM" id="MobiDB-lite"/>
    </source>
</evidence>
<feature type="transmembrane region" description="Helical" evidence="7">
    <location>
        <begin position="105"/>
        <end position="127"/>
    </location>
</feature>